<protein>
    <submittedName>
        <fullName evidence="1">Uncharacterized protein</fullName>
    </submittedName>
</protein>
<sequence>MIYVLRGSIMLLLSFSGKFRKKCSGLKQRNEVNLFLLLFVPRFQEFKPIRLEVPNRSIILCLASFAKSCKSMTYGKCNRSQQPSGASPPLFQVLPLSLT</sequence>
<organism evidence="1 2">
    <name type="scientific">Amanita muscaria (strain Koide BX008)</name>
    <dbReference type="NCBI Taxonomy" id="946122"/>
    <lineage>
        <taxon>Eukaryota</taxon>
        <taxon>Fungi</taxon>
        <taxon>Dikarya</taxon>
        <taxon>Basidiomycota</taxon>
        <taxon>Agaricomycotina</taxon>
        <taxon>Agaricomycetes</taxon>
        <taxon>Agaricomycetidae</taxon>
        <taxon>Agaricales</taxon>
        <taxon>Pluteineae</taxon>
        <taxon>Amanitaceae</taxon>
        <taxon>Amanita</taxon>
    </lineage>
</organism>
<dbReference type="AlphaFoldDB" id="A0A0C2X421"/>
<accession>A0A0C2X421</accession>
<dbReference type="InParanoid" id="A0A0C2X421"/>
<name>A0A0C2X421_AMAMK</name>
<reference evidence="1 2" key="1">
    <citation type="submission" date="2014-04" db="EMBL/GenBank/DDBJ databases">
        <title>Evolutionary Origins and Diversification of the Mycorrhizal Mutualists.</title>
        <authorList>
            <consortium name="DOE Joint Genome Institute"/>
            <consortium name="Mycorrhizal Genomics Consortium"/>
            <person name="Kohler A."/>
            <person name="Kuo A."/>
            <person name="Nagy L.G."/>
            <person name="Floudas D."/>
            <person name="Copeland A."/>
            <person name="Barry K.W."/>
            <person name="Cichocki N."/>
            <person name="Veneault-Fourrey C."/>
            <person name="LaButti K."/>
            <person name="Lindquist E.A."/>
            <person name="Lipzen A."/>
            <person name="Lundell T."/>
            <person name="Morin E."/>
            <person name="Murat C."/>
            <person name="Riley R."/>
            <person name="Ohm R."/>
            <person name="Sun H."/>
            <person name="Tunlid A."/>
            <person name="Henrissat B."/>
            <person name="Grigoriev I.V."/>
            <person name="Hibbett D.S."/>
            <person name="Martin F."/>
        </authorList>
    </citation>
    <scope>NUCLEOTIDE SEQUENCE [LARGE SCALE GENOMIC DNA]</scope>
    <source>
        <strain evidence="1 2">Koide BX008</strain>
    </source>
</reference>
<evidence type="ECO:0000313" key="1">
    <source>
        <dbReference type="EMBL" id="KIL63483.1"/>
    </source>
</evidence>
<dbReference type="HOGENOM" id="CLU_2319807_0_0_1"/>
<evidence type="ECO:0000313" key="2">
    <source>
        <dbReference type="Proteomes" id="UP000054549"/>
    </source>
</evidence>
<keyword evidence="2" id="KW-1185">Reference proteome</keyword>
<dbReference type="Proteomes" id="UP000054549">
    <property type="component" value="Unassembled WGS sequence"/>
</dbReference>
<proteinExistence type="predicted"/>
<dbReference type="EMBL" id="KN818258">
    <property type="protein sequence ID" value="KIL63483.1"/>
    <property type="molecule type" value="Genomic_DNA"/>
</dbReference>
<gene>
    <name evidence="1" type="ORF">M378DRAFT_662743</name>
</gene>